<name>A0ABM1N3M8_NICVS</name>
<dbReference type="RefSeq" id="XP_017781428.1">
    <property type="nucleotide sequence ID" value="XM_017925939.1"/>
</dbReference>
<accession>A0ABM1N3M8</accession>
<dbReference type="GeneID" id="108566171"/>
<evidence type="ECO:0000313" key="2">
    <source>
        <dbReference type="Proteomes" id="UP000695000"/>
    </source>
</evidence>
<proteinExistence type="predicted"/>
<dbReference type="PRINTS" id="PR00180">
    <property type="entry name" value="CRETINALDHBP"/>
</dbReference>
<dbReference type="Pfam" id="PF00650">
    <property type="entry name" value="CRAL_TRIO"/>
    <property type="match status" value="1"/>
</dbReference>
<organism evidence="2 3">
    <name type="scientific">Nicrophorus vespilloides</name>
    <name type="common">Boreal carrion beetle</name>
    <dbReference type="NCBI Taxonomy" id="110193"/>
    <lineage>
        <taxon>Eukaryota</taxon>
        <taxon>Metazoa</taxon>
        <taxon>Ecdysozoa</taxon>
        <taxon>Arthropoda</taxon>
        <taxon>Hexapoda</taxon>
        <taxon>Insecta</taxon>
        <taxon>Pterygota</taxon>
        <taxon>Neoptera</taxon>
        <taxon>Endopterygota</taxon>
        <taxon>Coleoptera</taxon>
        <taxon>Polyphaga</taxon>
        <taxon>Staphyliniformia</taxon>
        <taxon>Silphidae</taxon>
        <taxon>Nicrophorinae</taxon>
        <taxon>Nicrophorus</taxon>
    </lineage>
</organism>
<dbReference type="SUPFAM" id="SSF52087">
    <property type="entry name" value="CRAL/TRIO domain"/>
    <property type="match status" value="1"/>
</dbReference>
<evidence type="ECO:0000313" key="3">
    <source>
        <dbReference type="RefSeq" id="XP_017781428.1"/>
    </source>
</evidence>
<reference evidence="3" key="1">
    <citation type="submission" date="2025-08" db="UniProtKB">
        <authorList>
            <consortium name="RefSeq"/>
        </authorList>
    </citation>
    <scope>IDENTIFICATION</scope>
    <source>
        <tissue evidence="3">Whole Larva</tissue>
    </source>
</reference>
<feature type="domain" description="CRAL-TRIO" evidence="1">
    <location>
        <begin position="79"/>
        <end position="242"/>
    </location>
</feature>
<dbReference type="PANTHER" id="PTHR10174:SF213">
    <property type="entry name" value="CRAL-TRIO DOMAIN-CONTAINING PROTEIN"/>
    <property type="match status" value="1"/>
</dbReference>
<dbReference type="InterPro" id="IPR001251">
    <property type="entry name" value="CRAL-TRIO_dom"/>
</dbReference>
<dbReference type="SMART" id="SM00516">
    <property type="entry name" value="SEC14"/>
    <property type="match status" value="1"/>
</dbReference>
<protein>
    <submittedName>
        <fullName evidence="3">Alpha-tocopherol transfer protein-like</fullName>
    </submittedName>
</protein>
<sequence>MSDCEVHYANNKDLKKEDVQALRDWLKHQPHFPPLTEYQVIIFLHSCYYSNETAKKTIDNYLTVRKICPEFFANRNPSNPDIQTAIDLLTISPLPKLTKDGYCVMYYRLIDSNPDHFNFNHVIKMFDMAASLALEEFGTVNGHIIIIDLHGYTLTHVMKMGVMSVKKYMFFLQEALPFRLKGLHYANAVPFMDKLLALIKPFMKKDLLDSLQVHTGNNETLFEVVDKSCLPNEIGGSVGSVFEIHNAFRQKFLDNTEFFKEEEKLVVDESKRPGSPRNEGDIFGVEGTFKKLDID</sequence>
<evidence type="ECO:0000259" key="1">
    <source>
        <dbReference type="PROSITE" id="PS50191"/>
    </source>
</evidence>
<keyword evidence="2" id="KW-1185">Reference proteome</keyword>
<gene>
    <name evidence="3" type="primary">LOC108566171</name>
</gene>
<dbReference type="InterPro" id="IPR036865">
    <property type="entry name" value="CRAL-TRIO_dom_sf"/>
</dbReference>
<dbReference type="PROSITE" id="PS50191">
    <property type="entry name" value="CRAL_TRIO"/>
    <property type="match status" value="1"/>
</dbReference>
<dbReference type="PANTHER" id="PTHR10174">
    <property type="entry name" value="ALPHA-TOCOPHEROL TRANSFER PROTEIN-RELATED"/>
    <property type="match status" value="1"/>
</dbReference>
<dbReference type="Proteomes" id="UP000695000">
    <property type="component" value="Unplaced"/>
</dbReference>
<dbReference type="InterPro" id="IPR036273">
    <property type="entry name" value="CRAL/TRIO_N_dom_sf"/>
</dbReference>
<dbReference type="CDD" id="cd00170">
    <property type="entry name" value="SEC14"/>
    <property type="match status" value="1"/>
</dbReference>
<dbReference type="SUPFAM" id="SSF46938">
    <property type="entry name" value="CRAL/TRIO N-terminal domain"/>
    <property type="match status" value="1"/>
</dbReference>
<dbReference type="Gene3D" id="3.40.525.10">
    <property type="entry name" value="CRAL-TRIO lipid binding domain"/>
    <property type="match status" value="1"/>
</dbReference>